<dbReference type="AlphaFoldDB" id="A0ABD0QPE9"/>
<sequence>VSSSSQVTQSDLNPAVLYPWRHRSAGPQVRVKRDWIIPPIRVSENSKQVPEDLVQ</sequence>
<feature type="non-terminal residue" evidence="1">
    <location>
        <position position="1"/>
    </location>
</feature>
<gene>
    <name evidence="1" type="ORF">M9458_015138</name>
</gene>
<proteinExistence type="predicted"/>
<dbReference type="Proteomes" id="UP001529510">
    <property type="component" value="Unassembled WGS sequence"/>
</dbReference>
<protein>
    <submittedName>
        <fullName evidence="1">Uncharacterized protein</fullName>
    </submittedName>
</protein>
<evidence type="ECO:0000313" key="1">
    <source>
        <dbReference type="EMBL" id="KAL0188039.1"/>
    </source>
</evidence>
<name>A0ABD0QPE9_CIRMR</name>
<accession>A0ABD0QPE9</accession>
<dbReference type="EMBL" id="JAMKFB020000007">
    <property type="protein sequence ID" value="KAL0188039.1"/>
    <property type="molecule type" value="Genomic_DNA"/>
</dbReference>
<comment type="caution">
    <text evidence="1">The sequence shown here is derived from an EMBL/GenBank/DDBJ whole genome shotgun (WGS) entry which is preliminary data.</text>
</comment>
<feature type="non-terminal residue" evidence="1">
    <location>
        <position position="55"/>
    </location>
</feature>
<organism evidence="1 2">
    <name type="scientific">Cirrhinus mrigala</name>
    <name type="common">Mrigala</name>
    <dbReference type="NCBI Taxonomy" id="683832"/>
    <lineage>
        <taxon>Eukaryota</taxon>
        <taxon>Metazoa</taxon>
        <taxon>Chordata</taxon>
        <taxon>Craniata</taxon>
        <taxon>Vertebrata</taxon>
        <taxon>Euteleostomi</taxon>
        <taxon>Actinopterygii</taxon>
        <taxon>Neopterygii</taxon>
        <taxon>Teleostei</taxon>
        <taxon>Ostariophysi</taxon>
        <taxon>Cypriniformes</taxon>
        <taxon>Cyprinidae</taxon>
        <taxon>Labeoninae</taxon>
        <taxon>Labeonini</taxon>
        <taxon>Cirrhinus</taxon>
    </lineage>
</organism>
<evidence type="ECO:0000313" key="2">
    <source>
        <dbReference type="Proteomes" id="UP001529510"/>
    </source>
</evidence>
<reference evidence="1 2" key="1">
    <citation type="submission" date="2024-05" db="EMBL/GenBank/DDBJ databases">
        <title>Genome sequencing and assembly of Indian major carp, Cirrhinus mrigala (Hamilton, 1822).</title>
        <authorList>
            <person name="Mohindra V."/>
            <person name="Chowdhury L.M."/>
            <person name="Lal K."/>
            <person name="Jena J.K."/>
        </authorList>
    </citation>
    <scope>NUCLEOTIDE SEQUENCE [LARGE SCALE GENOMIC DNA]</scope>
    <source>
        <strain evidence="1">CM1030</strain>
        <tissue evidence="1">Blood</tissue>
    </source>
</reference>
<keyword evidence="2" id="KW-1185">Reference proteome</keyword>